<sequence length="181" mass="19111">MIESAAQHENGGRDRASGGRHLRCVTDGSSRGPSTVEEVWDHHGTSLYTLACALLGDEAAATQAVTLAMADLARSADGWSTTDVRATLVRGVYEHSQAIVDLTPRTLDLPPAMAWLERVAPLQRACLALCLFGGLTHRQAADLIDVPSATVAELLTAGLKELGGVAVDRTVTALPTHRLGH</sequence>
<evidence type="ECO:0000313" key="8">
    <source>
        <dbReference type="Proteomes" id="UP000502035"/>
    </source>
</evidence>
<evidence type="ECO:0000256" key="5">
    <source>
        <dbReference type="SAM" id="MobiDB-lite"/>
    </source>
</evidence>
<proteinExistence type="inferred from homology"/>
<dbReference type="KEGG" id="npi:G7071_12405"/>
<keyword evidence="8" id="KW-1185">Reference proteome</keyword>
<feature type="domain" description="RNA polymerase sigma factor 70 region 4 type 2" evidence="6">
    <location>
        <begin position="116"/>
        <end position="162"/>
    </location>
</feature>
<comment type="similarity">
    <text evidence="1">Belongs to the sigma-70 factor family. ECF subfamily.</text>
</comment>
<dbReference type="InterPro" id="IPR013324">
    <property type="entry name" value="RNA_pol_sigma_r3/r4-like"/>
</dbReference>
<dbReference type="GO" id="GO:0003677">
    <property type="term" value="F:DNA binding"/>
    <property type="evidence" value="ECO:0007669"/>
    <property type="project" value="InterPro"/>
</dbReference>
<dbReference type="Gene3D" id="1.20.140.160">
    <property type="match status" value="1"/>
</dbReference>
<dbReference type="RefSeq" id="WP_166319235.1">
    <property type="nucleotide sequence ID" value="NZ_CP049866.1"/>
</dbReference>
<dbReference type="SUPFAM" id="SSF88659">
    <property type="entry name" value="Sigma3 and sigma4 domains of RNA polymerase sigma factors"/>
    <property type="match status" value="1"/>
</dbReference>
<dbReference type="Pfam" id="PF08281">
    <property type="entry name" value="Sigma70_r4_2"/>
    <property type="match status" value="1"/>
</dbReference>
<dbReference type="EMBL" id="CP049866">
    <property type="protein sequence ID" value="QIK76111.1"/>
    <property type="molecule type" value="Genomic_DNA"/>
</dbReference>
<keyword evidence="3" id="KW-0731">Sigma factor</keyword>
<dbReference type="GO" id="GO:0016987">
    <property type="term" value="F:sigma factor activity"/>
    <property type="evidence" value="ECO:0007669"/>
    <property type="project" value="UniProtKB-KW"/>
</dbReference>
<accession>A0A6G7YHK4</accession>
<evidence type="ECO:0000256" key="4">
    <source>
        <dbReference type="ARBA" id="ARBA00023163"/>
    </source>
</evidence>
<reference evidence="7 8" key="1">
    <citation type="submission" date="2020-03" db="EMBL/GenBank/DDBJ databases">
        <title>Nocardioides sp. nov., isolated from fish.</title>
        <authorList>
            <person name="Hyun D.-W."/>
            <person name="Bae J.-W."/>
        </authorList>
    </citation>
    <scope>NUCLEOTIDE SEQUENCE [LARGE SCALE GENOMIC DNA]</scope>
    <source>
        <strain evidence="7 8">HDW12A</strain>
    </source>
</reference>
<protein>
    <recommendedName>
        <fullName evidence="6">RNA polymerase sigma factor 70 region 4 type 2 domain-containing protein</fullName>
    </recommendedName>
</protein>
<dbReference type="Proteomes" id="UP000502035">
    <property type="component" value="Chromosome"/>
</dbReference>
<keyword evidence="4" id="KW-0804">Transcription</keyword>
<evidence type="ECO:0000259" key="6">
    <source>
        <dbReference type="Pfam" id="PF08281"/>
    </source>
</evidence>
<evidence type="ECO:0000256" key="2">
    <source>
        <dbReference type="ARBA" id="ARBA00023015"/>
    </source>
</evidence>
<organism evidence="7 8">
    <name type="scientific">Nocardioides piscis</name>
    <dbReference type="NCBI Taxonomy" id="2714938"/>
    <lineage>
        <taxon>Bacteria</taxon>
        <taxon>Bacillati</taxon>
        <taxon>Actinomycetota</taxon>
        <taxon>Actinomycetes</taxon>
        <taxon>Propionibacteriales</taxon>
        <taxon>Nocardioidaceae</taxon>
        <taxon>Nocardioides</taxon>
    </lineage>
</organism>
<name>A0A6G7YHK4_9ACTN</name>
<keyword evidence="2" id="KW-0805">Transcription regulation</keyword>
<dbReference type="InterPro" id="IPR013249">
    <property type="entry name" value="RNA_pol_sigma70_r4_t2"/>
</dbReference>
<evidence type="ECO:0000256" key="3">
    <source>
        <dbReference type="ARBA" id="ARBA00023082"/>
    </source>
</evidence>
<evidence type="ECO:0000313" key="7">
    <source>
        <dbReference type="EMBL" id="QIK76111.1"/>
    </source>
</evidence>
<dbReference type="GO" id="GO:0006352">
    <property type="term" value="P:DNA-templated transcription initiation"/>
    <property type="evidence" value="ECO:0007669"/>
    <property type="project" value="InterPro"/>
</dbReference>
<gene>
    <name evidence="7" type="ORF">G7071_12405</name>
</gene>
<dbReference type="AlphaFoldDB" id="A0A6G7YHK4"/>
<evidence type="ECO:0000256" key="1">
    <source>
        <dbReference type="ARBA" id="ARBA00010641"/>
    </source>
</evidence>
<feature type="region of interest" description="Disordered" evidence="5">
    <location>
        <begin position="1"/>
        <end position="36"/>
    </location>
</feature>